<protein>
    <recommendedName>
        <fullName evidence="1">DUF4283 domain-containing protein</fullName>
    </recommendedName>
</protein>
<dbReference type="Pfam" id="PF14111">
    <property type="entry name" value="DUF4283"/>
    <property type="match status" value="1"/>
</dbReference>
<feature type="domain" description="DUF4283" evidence="1">
    <location>
        <begin position="153"/>
        <end position="193"/>
    </location>
</feature>
<dbReference type="PANTHER" id="PTHR31286:SF87">
    <property type="entry name" value="DUF4283 DOMAIN-CONTAINING PROTEIN"/>
    <property type="match status" value="1"/>
</dbReference>
<organism evidence="2 3">
    <name type="scientific">Brassica napus</name>
    <name type="common">Rape</name>
    <dbReference type="NCBI Taxonomy" id="3708"/>
    <lineage>
        <taxon>Eukaryota</taxon>
        <taxon>Viridiplantae</taxon>
        <taxon>Streptophyta</taxon>
        <taxon>Embryophyta</taxon>
        <taxon>Tracheophyta</taxon>
        <taxon>Spermatophyta</taxon>
        <taxon>Magnoliopsida</taxon>
        <taxon>eudicotyledons</taxon>
        <taxon>Gunneridae</taxon>
        <taxon>Pentapetalae</taxon>
        <taxon>rosids</taxon>
        <taxon>malvids</taxon>
        <taxon>Brassicales</taxon>
        <taxon>Brassicaceae</taxon>
        <taxon>Brassiceae</taxon>
        <taxon>Brassica</taxon>
    </lineage>
</organism>
<reference evidence="2 3" key="1">
    <citation type="submission" date="2021-05" db="EMBL/GenBank/DDBJ databases">
        <title>Genome Assembly of Synthetic Allotetraploid Brassica napus Reveals Homoeologous Exchanges between Subgenomes.</title>
        <authorList>
            <person name="Davis J.T."/>
        </authorList>
    </citation>
    <scope>NUCLEOTIDE SEQUENCE [LARGE SCALE GENOMIC DNA]</scope>
    <source>
        <strain evidence="3">cv. Da-Ae</strain>
        <tissue evidence="2">Seedling</tissue>
    </source>
</reference>
<sequence>MKSSIFVKSLKKSSSLASAPCADAVTTTKVVKMTKTKAKEVVNPTSSTFSTDFVVVSPVSPIPVLSLGLTAVITSTVADNTSTPAIIGEEVSTGVIPIINSDESSLRQDVRSNEAAGVKRYASLLKECNFGRDRHATAKEEFREFIFARFPGEYLLKVTNVKTREILLGRTCWNIVEYPMFVAPWSPKFTHEEGPLTNAVVPVELRGVLYLLFNKENLSRLATAVGKAVDLTKKLLTNIISGFSNGREVDISVSYPWLPLKCESCGKYGRSAFT</sequence>
<dbReference type="EMBL" id="JAGKQM010002057">
    <property type="protein sequence ID" value="KAH0850498.1"/>
    <property type="molecule type" value="Genomic_DNA"/>
</dbReference>
<gene>
    <name evidence="2" type="ORF">HID58_091239</name>
</gene>
<dbReference type="Proteomes" id="UP000824890">
    <property type="component" value="Unassembled WGS sequence"/>
</dbReference>
<name>A0ABQ7X5V8_BRANA</name>
<dbReference type="InterPro" id="IPR025558">
    <property type="entry name" value="DUF4283"/>
</dbReference>
<evidence type="ECO:0000313" key="3">
    <source>
        <dbReference type="Proteomes" id="UP000824890"/>
    </source>
</evidence>
<accession>A0ABQ7X5V8</accession>
<evidence type="ECO:0000259" key="1">
    <source>
        <dbReference type="Pfam" id="PF14111"/>
    </source>
</evidence>
<comment type="caution">
    <text evidence="2">The sequence shown here is derived from an EMBL/GenBank/DDBJ whole genome shotgun (WGS) entry which is preliminary data.</text>
</comment>
<proteinExistence type="predicted"/>
<keyword evidence="3" id="KW-1185">Reference proteome</keyword>
<dbReference type="PANTHER" id="PTHR31286">
    <property type="entry name" value="GLYCINE-RICH CELL WALL STRUCTURAL PROTEIN 1.8-LIKE"/>
    <property type="match status" value="1"/>
</dbReference>
<evidence type="ECO:0000313" key="2">
    <source>
        <dbReference type="EMBL" id="KAH0850498.1"/>
    </source>
</evidence>
<dbReference type="InterPro" id="IPR040256">
    <property type="entry name" value="At4g02000-like"/>
</dbReference>